<gene>
    <name evidence="1" type="ORF">BCR38DRAFT_154664</name>
</gene>
<comment type="caution">
    <text evidence="1">The sequence shown here is derived from an EMBL/GenBank/DDBJ whole genome shotgun (WGS) entry which is preliminary data.</text>
</comment>
<keyword evidence="2" id="KW-1185">Reference proteome</keyword>
<protein>
    <submittedName>
        <fullName evidence="1">Uncharacterized protein</fullName>
    </submittedName>
</protein>
<dbReference type="AlphaFoldDB" id="A0A1Y2E8W3"/>
<dbReference type="EMBL" id="MCFJ01000004">
    <property type="protein sequence ID" value="ORY67305.1"/>
    <property type="molecule type" value="Genomic_DNA"/>
</dbReference>
<proteinExistence type="predicted"/>
<dbReference type="Proteomes" id="UP000193689">
    <property type="component" value="Unassembled WGS sequence"/>
</dbReference>
<dbReference type="InParanoid" id="A0A1Y2E8W3"/>
<accession>A0A1Y2E8W3</accession>
<evidence type="ECO:0000313" key="2">
    <source>
        <dbReference type="Proteomes" id="UP000193689"/>
    </source>
</evidence>
<evidence type="ECO:0000313" key="1">
    <source>
        <dbReference type="EMBL" id="ORY67305.1"/>
    </source>
</evidence>
<dbReference type="RefSeq" id="XP_040717929.1">
    <property type="nucleotide sequence ID" value="XM_040853743.1"/>
</dbReference>
<dbReference type="GeneID" id="63769955"/>
<organism evidence="1 2">
    <name type="scientific">Pseudomassariella vexata</name>
    <dbReference type="NCBI Taxonomy" id="1141098"/>
    <lineage>
        <taxon>Eukaryota</taxon>
        <taxon>Fungi</taxon>
        <taxon>Dikarya</taxon>
        <taxon>Ascomycota</taxon>
        <taxon>Pezizomycotina</taxon>
        <taxon>Sordariomycetes</taxon>
        <taxon>Xylariomycetidae</taxon>
        <taxon>Amphisphaeriales</taxon>
        <taxon>Pseudomassariaceae</taxon>
        <taxon>Pseudomassariella</taxon>
    </lineage>
</organism>
<reference evidence="1 2" key="1">
    <citation type="submission" date="2016-07" db="EMBL/GenBank/DDBJ databases">
        <title>Pervasive Adenine N6-methylation of Active Genes in Fungi.</title>
        <authorList>
            <consortium name="DOE Joint Genome Institute"/>
            <person name="Mondo S.J."/>
            <person name="Dannebaum R.O."/>
            <person name="Kuo R.C."/>
            <person name="Labutti K."/>
            <person name="Haridas S."/>
            <person name="Kuo A."/>
            <person name="Salamov A."/>
            <person name="Ahrendt S.R."/>
            <person name="Lipzen A."/>
            <person name="Sullivan W."/>
            <person name="Andreopoulos W.B."/>
            <person name="Clum A."/>
            <person name="Lindquist E."/>
            <person name="Daum C."/>
            <person name="Ramamoorthy G.K."/>
            <person name="Gryganskyi A."/>
            <person name="Culley D."/>
            <person name="Magnuson J.K."/>
            <person name="James T.Y."/>
            <person name="O'Malley M.A."/>
            <person name="Stajich J.E."/>
            <person name="Spatafora J.W."/>
            <person name="Visel A."/>
            <person name="Grigoriev I.V."/>
        </authorList>
    </citation>
    <scope>NUCLEOTIDE SEQUENCE [LARGE SCALE GENOMIC DNA]</scope>
    <source>
        <strain evidence="1 2">CBS 129021</strain>
    </source>
</reference>
<name>A0A1Y2E8W3_9PEZI</name>
<sequence>MDVYAQVRLDLQPNLWIGAWKDGLNLSGRASSRSLSLIPPNPPRKPHCADVLKHHRSSNLESHGYLYIHDIDFVFRCDDGTLHPSSTLVRQPNRLHEAATKAKFARPRDATRSHLL</sequence>